<reference evidence="1" key="1">
    <citation type="journal article" date="2014" name="Front. Microbiol.">
        <title>High frequency of phylogenetically diverse reductive dehalogenase-homologous genes in deep subseafloor sedimentary metagenomes.</title>
        <authorList>
            <person name="Kawai M."/>
            <person name="Futagami T."/>
            <person name="Toyoda A."/>
            <person name="Takaki Y."/>
            <person name="Nishi S."/>
            <person name="Hori S."/>
            <person name="Arai W."/>
            <person name="Tsubouchi T."/>
            <person name="Morono Y."/>
            <person name="Uchiyama I."/>
            <person name="Ito T."/>
            <person name="Fujiyama A."/>
            <person name="Inagaki F."/>
            <person name="Takami H."/>
        </authorList>
    </citation>
    <scope>NUCLEOTIDE SEQUENCE</scope>
    <source>
        <strain evidence="1">Expedition CK06-06</strain>
    </source>
</reference>
<comment type="caution">
    <text evidence="1">The sequence shown here is derived from an EMBL/GenBank/DDBJ whole genome shotgun (WGS) entry which is preliminary data.</text>
</comment>
<dbReference type="EMBL" id="BARU01015395">
    <property type="protein sequence ID" value="GAH51424.1"/>
    <property type="molecule type" value="Genomic_DNA"/>
</dbReference>
<feature type="non-terminal residue" evidence="1">
    <location>
        <position position="73"/>
    </location>
</feature>
<name>X1HC45_9ZZZZ</name>
<proteinExistence type="predicted"/>
<sequence length="73" mass="8493">MDSKEERELSHYLWSLDNALSGLITLCRNKPEMSDRIITAVESKLNIWIEHKAERQHSDIKEEKPTIVTLTLS</sequence>
<gene>
    <name evidence="1" type="ORF">S03H2_26498</name>
</gene>
<dbReference type="AlphaFoldDB" id="X1HC45"/>
<organism evidence="1">
    <name type="scientific">marine sediment metagenome</name>
    <dbReference type="NCBI Taxonomy" id="412755"/>
    <lineage>
        <taxon>unclassified sequences</taxon>
        <taxon>metagenomes</taxon>
        <taxon>ecological metagenomes</taxon>
    </lineage>
</organism>
<accession>X1HC45</accession>
<protein>
    <submittedName>
        <fullName evidence="1">Uncharacterized protein</fullName>
    </submittedName>
</protein>
<evidence type="ECO:0000313" key="1">
    <source>
        <dbReference type="EMBL" id="GAH51424.1"/>
    </source>
</evidence>